<organism evidence="8 9">
    <name type="scientific">Candidatus Aphodoplasma excrementigallinarum</name>
    <dbReference type="NCBI Taxonomy" id="2840673"/>
    <lineage>
        <taxon>Bacteria</taxon>
        <taxon>Bacillati</taxon>
        <taxon>Bacillota</taxon>
        <taxon>Clostridia</taxon>
        <taxon>Eubacteriales</taxon>
        <taxon>Candidatus Aphodoplasma</taxon>
    </lineage>
</organism>
<evidence type="ECO:0000313" key="9">
    <source>
        <dbReference type="Proteomes" id="UP000886743"/>
    </source>
</evidence>
<evidence type="ECO:0000259" key="7">
    <source>
        <dbReference type="Pfam" id="PF00636"/>
    </source>
</evidence>
<keyword evidence="6" id="KW-0460">Magnesium</keyword>
<dbReference type="InterPro" id="IPR000999">
    <property type="entry name" value="RNase_III_dom"/>
</dbReference>
<evidence type="ECO:0000256" key="2">
    <source>
        <dbReference type="ARBA" id="ARBA00022552"/>
    </source>
</evidence>
<keyword evidence="1 6" id="KW-0690">Ribosome biogenesis</keyword>
<dbReference type="PIRSF" id="PIRSF005520">
    <property type="entry name" value="UCP005520"/>
    <property type="match status" value="1"/>
</dbReference>
<dbReference type="GO" id="GO:0019843">
    <property type="term" value="F:rRNA binding"/>
    <property type="evidence" value="ECO:0007669"/>
    <property type="project" value="UniProtKB-UniRule"/>
</dbReference>
<sequence length="138" mass="15182">MPYIPDETVPQPGQYGPLALAFVGDGVYELYVRTRLMRAGSLQANKLHRLATQYVKAGAQAASVRAILDKLSEEEGAVYRRGRNAKSATVPKNADVAEYRMATGFEALLGYLYLSGRAERLREIMELACGAVEEAQRD</sequence>
<proteinExistence type="inferred from homology"/>
<dbReference type="EMBL" id="DVOF01000077">
    <property type="protein sequence ID" value="HIV02455.1"/>
    <property type="molecule type" value="Genomic_DNA"/>
</dbReference>
<dbReference type="GO" id="GO:0004525">
    <property type="term" value="F:ribonuclease III activity"/>
    <property type="evidence" value="ECO:0007669"/>
    <property type="project" value="InterPro"/>
</dbReference>
<evidence type="ECO:0000313" key="8">
    <source>
        <dbReference type="EMBL" id="HIV02455.1"/>
    </source>
</evidence>
<keyword evidence="3 6" id="KW-0540">Nuclease</keyword>
<gene>
    <name evidence="6" type="primary">mrnC</name>
    <name evidence="8" type="ORF">IAC74_02680</name>
</gene>
<dbReference type="Pfam" id="PF00636">
    <property type="entry name" value="Ribonuclease_3"/>
    <property type="match status" value="1"/>
</dbReference>
<keyword evidence="6" id="KW-0699">rRNA-binding</keyword>
<feature type="active site" evidence="6">
    <location>
        <position position="25"/>
    </location>
</feature>
<keyword evidence="6" id="KW-0963">Cytoplasm</keyword>
<protein>
    <recommendedName>
        <fullName evidence="6">Mini-ribonuclease 3</fullName>
        <shortName evidence="6">Mini-3</shortName>
        <shortName evidence="6">Mini-RNase 3</shortName>
        <ecNumber evidence="6">3.1.26.-</ecNumber>
    </recommendedName>
    <alternativeName>
        <fullName evidence="6">Mini-RNase III</fullName>
        <shortName evidence="6">Mini-III</shortName>
    </alternativeName>
</protein>
<name>A0A9D1SZF9_9FIRM</name>
<feature type="domain" description="RNase III" evidence="7">
    <location>
        <begin position="19"/>
        <end position="116"/>
    </location>
</feature>
<evidence type="ECO:0000256" key="4">
    <source>
        <dbReference type="ARBA" id="ARBA00022759"/>
    </source>
</evidence>
<dbReference type="HAMAP" id="MF_01468">
    <property type="entry name" value="RNase_Mini_III"/>
    <property type="match status" value="1"/>
</dbReference>
<accession>A0A9D1SZF9</accession>
<keyword evidence="5 6" id="KW-0378">Hydrolase</keyword>
<comment type="caution">
    <text evidence="8">The sequence shown here is derived from an EMBL/GenBank/DDBJ whole genome shotgun (WGS) entry which is preliminary data.</text>
</comment>
<keyword evidence="2 6" id="KW-0698">rRNA processing</keyword>
<dbReference type="PANTHER" id="PTHR34276">
    <property type="entry name" value="MINI-RIBONUCLEASE 3"/>
    <property type="match status" value="1"/>
</dbReference>
<reference evidence="8" key="2">
    <citation type="journal article" date="2021" name="PeerJ">
        <title>Extensive microbial diversity within the chicken gut microbiome revealed by metagenomics and culture.</title>
        <authorList>
            <person name="Gilroy R."/>
            <person name="Ravi A."/>
            <person name="Getino M."/>
            <person name="Pursley I."/>
            <person name="Horton D.L."/>
            <person name="Alikhan N.F."/>
            <person name="Baker D."/>
            <person name="Gharbi K."/>
            <person name="Hall N."/>
            <person name="Watson M."/>
            <person name="Adriaenssens E.M."/>
            <person name="Foster-Nyarko E."/>
            <person name="Jarju S."/>
            <person name="Secka A."/>
            <person name="Antonio M."/>
            <person name="Oren A."/>
            <person name="Chaudhuri R.R."/>
            <person name="La Ragione R."/>
            <person name="Hildebrand F."/>
            <person name="Pallen M.J."/>
        </authorList>
    </citation>
    <scope>NUCLEOTIDE SEQUENCE</scope>
    <source>
        <strain evidence="8">4920</strain>
    </source>
</reference>
<keyword evidence="6" id="KW-0694">RNA-binding</keyword>
<dbReference type="SUPFAM" id="SSF69065">
    <property type="entry name" value="RNase III domain-like"/>
    <property type="match status" value="1"/>
</dbReference>
<dbReference type="AlphaFoldDB" id="A0A9D1SZF9"/>
<evidence type="ECO:0000256" key="3">
    <source>
        <dbReference type="ARBA" id="ARBA00022722"/>
    </source>
</evidence>
<evidence type="ECO:0000256" key="1">
    <source>
        <dbReference type="ARBA" id="ARBA00022517"/>
    </source>
</evidence>
<dbReference type="GO" id="GO:0006364">
    <property type="term" value="P:rRNA processing"/>
    <property type="evidence" value="ECO:0007669"/>
    <property type="project" value="UniProtKB-UniRule"/>
</dbReference>
<dbReference type="InterPro" id="IPR008226">
    <property type="entry name" value="Mini3_fam"/>
</dbReference>
<comment type="subcellular location">
    <subcellularLocation>
        <location evidence="6">Cytoplasm</location>
    </subcellularLocation>
</comment>
<dbReference type="GO" id="GO:0005737">
    <property type="term" value="C:cytoplasm"/>
    <property type="evidence" value="ECO:0007669"/>
    <property type="project" value="UniProtKB-SubCell"/>
</dbReference>
<evidence type="ECO:0000256" key="5">
    <source>
        <dbReference type="ARBA" id="ARBA00022801"/>
    </source>
</evidence>
<dbReference type="Proteomes" id="UP000886743">
    <property type="component" value="Unassembled WGS sequence"/>
</dbReference>
<evidence type="ECO:0000256" key="6">
    <source>
        <dbReference type="HAMAP-Rule" id="MF_01468"/>
    </source>
</evidence>
<dbReference type="CDD" id="cd00593">
    <property type="entry name" value="RIBOc"/>
    <property type="match status" value="1"/>
</dbReference>
<comment type="cofactor">
    <cofactor evidence="6">
        <name>Mg(2+)</name>
        <dbReference type="ChEBI" id="CHEBI:18420"/>
    </cofactor>
</comment>
<dbReference type="PANTHER" id="PTHR34276:SF1">
    <property type="entry name" value="MINI-RIBONUCLEASE 3"/>
    <property type="match status" value="1"/>
</dbReference>
<comment type="function">
    <text evidence="6">Involved in correct processing of both the 5' and 3' ends of 23S rRNA precursor. Processes 30S rRNA precursor transcript even in absence of ribonuclease 3 (Rnc); Rnc processes 30S rRNA into smaller rRNA precursors.</text>
</comment>
<dbReference type="InterPro" id="IPR036389">
    <property type="entry name" value="RNase_III_sf"/>
</dbReference>
<comment type="similarity">
    <text evidence="6">Belongs to the MrnC RNase family.</text>
</comment>
<keyword evidence="4 6" id="KW-0255">Endonuclease</keyword>
<reference evidence="8" key="1">
    <citation type="submission" date="2020-10" db="EMBL/GenBank/DDBJ databases">
        <authorList>
            <person name="Gilroy R."/>
        </authorList>
    </citation>
    <scope>NUCLEOTIDE SEQUENCE</scope>
    <source>
        <strain evidence="8">4920</strain>
    </source>
</reference>
<dbReference type="EC" id="3.1.26.-" evidence="6"/>
<dbReference type="Gene3D" id="1.10.1520.10">
    <property type="entry name" value="Ribonuclease III domain"/>
    <property type="match status" value="1"/>
</dbReference>
<comment type="subunit">
    <text evidence="6">Homodimer.</text>
</comment>